<dbReference type="STRING" id="336963.C4JNK9"/>
<sequence length="268" mass="27845">MGQTSLPQTPHNHNIHNGAGAFVQPPAMTTPSASRPPFTTPTRPAQLPGQMQAQTPPVPHQLQSSPSPHPPQPTPAAQAAQAAQAAVSAREKARVTVLLDINSALLQEVVNLQSSGKTGVSNQPATTPAQDQQTTASPTEPSASQSQGSGSQPAKPATKSTQEYVDCMRRLQANLAYLATVADRAKKTGVAAPLAPAILTPPPSMPSLIAAYTQLNELFPDAAKLAAHAQAQQRQMPTQNIPQLMPQTSQPTHISDGMVPGTTGAMNG</sequence>
<dbReference type="VEuPathDB" id="FungiDB:UREG_03007"/>
<dbReference type="HOGENOM" id="CLU_054781_2_0_1"/>
<feature type="compositionally biased region" description="Polar residues" evidence="1">
    <location>
        <begin position="1"/>
        <end position="12"/>
    </location>
</feature>
<organism evidence="2 3">
    <name type="scientific">Uncinocarpus reesii (strain UAMH 1704)</name>
    <dbReference type="NCBI Taxonomy" id="336963"/>
    <lineage>
        <taxon>Eukaryota</taxon>
        <taxon>Fungi</taxon>
        <taxon>Dikarya</taxon>
        <taxon>Ascomycota</taxon>
        <taxon>Pezizomycotina</taxon>
        <taxon>Eurotiomycetes</taxon>
        <taxon>Eurotiomycetidae</taxon>
        <taxon>Onygenales</taxon>
        <taxon>Onygenaceae</taxon>
        <taxon>Uncinocarpus</taxon>
    </lineage>
</organism>
<name>C4JNK9_UNCRE</name>
<keyword evidence="3" id="KW-1185">Reference proteome</keyword>
<feature type="region of interest" description="Disordered" evidence="1">
    <location>
        <begin position="115"/>
        <end position="162"/>
    </location>
</feature>
<dbReference type="EMBL" id="CH476616">
    <property type="protein sequence ID" value="EEP78162.1"/>
    <property type="molecule type" value="Genomic_DNA"/>
</dbReference>
<protein>
    <submittedName>
        <fullName evidence="2">Uncharacterized protein</fullName>
    </submittedName>
</protein>
<dbReference type="OrthoDB" id="2530523at2759"/>
<feature type="compositionally biased region" description="Low complexity" evidence="1">
    <location>
        <begin position="75"/>
        <end position="85"/>
    </location>
</feature>
<feature type="compositionally biased region" description="Low complexity" evidence="1">
    <location>
        <begin position="123"/>
        <end position="154"/>
    </location>
</feature>
<dbReference type="RefSeq" id="XP_002543491.1">
    <property type="nucleotide sequence ID" value="XM_002543445.1"/>
</dbReference>
<dbReference type="InParanoid" id="C4JNK9"/>
<evidence type="ECO:0000256" key="1">
    <source>
        <dbReference type="SAM" id="MobiDB-lite"/>
    </source>
</evidence>
<dbReference type="GeneID" id="8439026"/>
<dbReference type="KEGG" id="ure:UREG_03007"/>
<gene>
    <name evidence="2" type="ORF">UREG_03007</name>
</gene>
<evidence type="ECO:0000313" key="2">
    <source>
        <dbReference type="EMBL" id="EEP78162.1"/>
    </source>
</evidence>
<reference evidence="3" key="1">
    <citation type="journal article" date="2009" name="Genome Res.">
        <title>Comparative genomic analyses of the human fungal pathogens Coccidioides and their relatives.</title>
        <authorList>
            <person name="Sharpton T.J."/>
            <person name="Stajich J.E."/>
            <person name="Rounsley S.D."/>
            <person name="Gardner M.J."/>
            <person name="Wortman J.R."/>
            <person name="Jordar V.S."/>
            <person name="Maiti R."/>
            <person name="Kodira C.D."/>
            <person name="Neafsey D.E."/>
            <person name="Zeng Q."/>
            <person name="Hung C.-Y."/>
            <person name="McMahan C."/>
            <person name="Muszewska A."/>
            <person name="Grynberg M."/>
            <person name="Mandel M.A."/>
            <person name="Kellner E.M."/>
            <person name="Barker B.M."/>
            <person name="Galgiani J.N."/>
            <person name="Orbach M.J."/>
            <person name="Kirkland T.N."/>
            <person name="Cole G.T."/>
            <person name="Henn M.R."/>
            <person name="Birren B.W."/>
            <person name="Taylor J.W."/>
        </authorList>
    </citation>
    <scope>NUCLEOTIDE SEQUENCE [LARGE SCALE GENOMIC DNA]</scope>
    <source>
        <strain evidence="3">UAMH 1704</strain>
    </source>
</reference>
<dbReference type="AlphaFoldDB" id="C4JNK9"/>
<feature type="region of interest" description="Disordered" evidence="1">
    <location>
        <begin position="245"/>
        <end position="268"/>
    </location>
</feature>
<evidence type="ECO:0000313" key="3">
    <source>
        <dbReference type="Proteomes" id="UP000002058"/>
    </source>
</evidence>
<dbReference type="eggNOG" id="ENOG502QR8W">
    <property type="taxonomic scope" value="Eukaryota"/>
</dbReference>
<dbReference type="Proteomes" id="UP000002058">
    <property type="component" value="Unassembled WGS sequence"/>
</dbReference>
<proteinExistence type="predicted"/>
<feature type="region of interest" description="Disordered" evidence="1">
    <location>
        <begin position="1"/>
        <end position="85"/>
    </location>
</feature>
<accession>C4JNK9</accession>